<dbReference type="CDD" id="cd08663">
    <property type="entry name" value="DAP_dppA_1"/>
    <property type="match status" value="1"/>
</dbReference>
<feature type="binding site" evidence="2">
    <location>
        <position position="134"/>
    </location>
    <ligand>
        <name>Zn(2+)</name>
        <dbReference type="ChEBI" id="CHEBI:29105"/>
        <label>2</label>
    </ligand>
</feature>
<protein>
    <submittedName>
        <fullName evidence="3">Peptidase M55</fullName>
    </submittedName>
</protein>
<dbReference type="InterPro" id="IPR036177">
    <property type="entry name" value="Peptidase_M55_sf"/>
</dbReference>
<dbReference type="Gene3D" id="3.30.1360.130">
    <property type="entry name" value="Dipeptide transport protein"/>
    <property type="match status" value="1"/>
</dbReference>
<sequence>MKLFISADIEGVSGVVDAEHTGRTGREHDRARMYMTQEVNACIEGALEAGVREVVVNDSHGTMRNILFEHLHPKADLISGSPKKLAMVEGLTEKFDAAIFIGYHTRMGTNGILNHTFHGRAIRNIRVNGNDYGEFGLNAAVAGYYGVPVVMVSGCDLLSEEATALIPNINTIVVKKTMNRTTARNVSMKQTHEKIRSMTLQAIKERVNNKPYLIQAPLHVEVSFMHTGLADIAETLPVVKRVDHLTVAINTDTIIDAYRYIRSLIMMVGSYA</sequence>
<dbReference type="Pfam" id="PF04951">
    <property type="entry name" value="Peptidase_M55"/>
    <property type="match status" value="1"/>
</dbReference>
<feature type="binding site" evidence="2">
    <location>
        <position position="60"/>
    </location>
    <ligand>
        <name>Zn(2+)</name>
        <dbReference type="ChEBI" id="CHEBI:29105"/>
        <label>2</label>
    </ligand>
</feature>
<dbReference type="GO" id="GO:0046872">
    <property type="term" value="F:metal ion binding"/>
    <property type="evidence" value="ECO:0007669"/>
    <property type="project" value="UniProtKB-KW"/>
</dbReference>
<feature type="binding site" evidence="2">
    <location>
        <position position="8"/>
    </location>
    <ligand>
        <name>Zn(2+)</name>
        <dbReference type="ChEBI" id="CHEBI:29105"/>
        <label>1</label>
    </ligand>
</feature>
<organism evidence="3 4">
    <name type="scientific">Virgibacillus halodenitrificans</name>
    <name type="common">Bacillus halodenitrificans</name>
    <dbReference type="NCBI Taxonomy" id="1482"/>
    <lineage>
        <taxon>Bacteria</taxon>
        <taxon>Bacillati</taxon>
        <taxon>Bacillota</taxon>
        <taxon>Bacilli</taxon>
        <taxon>Bacillales</taxon>
        <taxon>Bacillaceae</taxon>
        <taxon>Virgibacillus</taxon>
    </lineage>
</organism>
<evidence type="ECO:0000256" key="1">
    <source>
        <dbReference type="PIRSR" id="PIRSR015853-1"/>
    </source>
</evidence>
<dbReference type="InterPro" id="IPR007035">
    <property type="entry name" value="Peptidase_M55"/>
</dbReference>
<dbReference type="SUPFAM" id="SSF63992">
    <property type="entry name" value="Dipeptide transport protein"/>
    <property type="match status" value="1"/>
</dbReference>
<feature type="binding site" evidence="2">
    <location>
        <position position="104"/>
    </location>
    <ligand>
        <name>Zn(2+)</name>
        <dbReference type="ChEBI" id="CHEBI:29105"/>
        <label>2</label>
    </ligand>
</feature>
<evidence type="ECO:0000256" key="2">
    <source>
        <dbReference type="PIRSR" id="PIRSR015853-2"/>
    </source>
</evidence>
<dbReference type="InterPro" id="IPR027476">
    <property type="entry name" value="DppA_N"/>
</dbReference>
<dbReference type="Proteomes" id="UP000182945">
    <property type="component" value="Chromosome"/>
</dbReference>
<evidence type="ECO:0000313" key="3">
    <source>
        <dbReference type="EMBL" id="APC49550.1"/>
    </source>
</evidence>
<feature type="active site" description="Nucleophile" evidence="1">
    <location>
        <position position="115"/>
    </location>
</feature>
<name>A0AAC9J4G3_VIRHA</name>
<feature type="binding site" evidence="2">
    <location>
        <position position="10"/>
    </location>
    <ligand>
        <name>Zn(2+)</name>
        <dbReference type="ChEBI" id="CHEBI:29105"/>
        <label>1</label>
    </ligand>
</feature>
<dbReference type="GeneID" id="71515856"/>
<dbReference type="KEGG" id="vhl:BME96_15695"/>
<feature type="binding site" evidence="2">
    <location>
        <position position="8"/>
    </location>
    <ligand>
        <name>Zn(2+)</name>
        <dbReference type="ChEBI" id="CHEBI:29105"/>
        <label>2</label>
    </ligand>
</feature>
<dbReference type="EMBL" id="CP017962">
    <property type="protein sequence ID" value="APC49550.1"/>
    <property type="molecule type" value="Genomic_DNA"/>
</dbReference>
<keyword evidence="2" id="KW-0862">Zinc</keyword>
<dbReference type="RefSeq" id="WP_071649568.1">
    <property type="nucleotide sequence ID" value="NZ_CP017962.1"/>
</dbReference>
<keyword evidence="2" id="KW-0479">Metal-binding</keyword>
<evidence type="ECO:0000313" key="4">
    <source>
        <dbReference type="Proteomes" id="UP000182945"/>
    </source>
</evidence>
<gene>
    <name evidence="3" type="ORF">BME96_15695</name>
</gene>
<proteinExistence type="predicted"/>
<reference evidence="3 4" key="1">
    <citation type="submission" date="2016-11" db="EMBL/GenBank/DDBJ databases">
        <title>Complete genome sequencing of Virgibacillus halodenitrificans PDB-F2.</title>
        <authorList>
            <person name="Sun Z."/>
            <person name="Zhou Y."/>
            <person name="Li H."/>
        </authorList>
    </citation>
    <scope>NUCLEOTIDE SEQUENCE [LARGE SCALE GENOMIC DNA]</scope>
    <source>
        <strain evidence="3 4">PDB-F2</strain>
    </source>
</reference>
<dbReference type="PIRSF" id="PIRSF015853">
    <property type="entry name" value="Pep_DppA"/>
    <property type="match status" value="1"/>
</dbReference>
<dbReference type="Gene3D" id="3.40.50.10780">
    <property type="entry name" value="Dipeptide transport protein"/>
    <property type="match status" value="1"/>
</dbReference>
<dbReference type="AlphaFoldDB" id="A0AAC9J4G3"/>
<accession>A0AAC9J4G3</accession>